<dbReference type="AlphaFoldDB" id="A0A5N5FEC8"/>
<proteinExistence type="predicted"/>
<gene>
    <name evidence="1" type="ORF">D8674_002461</name>
</gene>
<dbReference type="Proteomes" id="UP000327157">
    <property type="component" value="Chromosome 10"/>
</dbReference>
<name>A0A5N5FEC8_9ROSA</name>
<organism evidence="1 2">
    <name type="scientific">Pyrus ussuriensis x Pyrus communis</name>
    <dbReference type="NCBI Taxonomy" id="2448454"/>
    <lineage>
        <taxon>Eukaryota</taxon>
        <taxon>Viridiplantae</taxon>
        <taxon>Streptophyta</taxon>
        <taxon>Embryophyta</taxon>
        <taxon>Tracheophyta</taxon>
        <taxon>Spermatophyta</taxon>
        <taxon>Magnoliopsida</taxon>
        <taxon>eudicotyledons</taxon>
        <taxon>Gunneridae</taxon>
        <taxon>Pentapetalae</taxon>
        <taxon>rosids</taxon>
        <taxon>fabids</taxon>
        <taxon>Rosales</taxon>
        <taxon>Rosaceae</taxon>
        <taxon>Amygdaloideae</taxon>
        <taxon>Maleae</taxon>
        <taxon>Pyrus</taxon>
    </lineage>
</organism>
<evidence type="ECO:0000313" key="2">
    <source>
        <dbReference type="Proteomes" id="UP000327157"/>
    </source>
</evidence>
<dbReference type="EMBL" id="SMOL01000695">
    <property type="protein sequence ID" value="KAB2601456.1"/>
    <property type="molecule type" value="Genomic_DNA"/>
</dbReference>
<keyword evidence="2" id="KW-1185">Reference proteome</keyword>
<reference evidence="1 2" key="3">
    <citation type="submission" date="2019-11" db="EMBL/GenBank/DDBJ databases">
        <title>A de novo genome assembly of a pear dwarfing rootstock.</title>
        <authorList>
            <person name="Wang F."/>
            <person name="Wang J."/>
            <person name="Li S."/>
            <person name="Zhang Y."/>
            <person name="Fang M."/>
            <person name="Ma L."/>
            <person name="Zhao Y."/>
            <person name="Jiang S."/>
        </authorList>
    </citation>
    <scope>NUCLEOTIDE SEQUENCE [LARGE SCALE GENOMIC DNA]</scope>
    <source>
        <strain evidence="1">S2</strain>
        <tissue evidence="1">Leaf</tissue>
    </source>
</reference>
<comment type="caution">
    <text evidence="1">The sequence shown here is derived from an EMBL/GenBank/DDBJ whole genome shotgun (WGS) entry which is preliminary data.</text>
</comment>
<sequence>MASSLKAANGLALAGAFVGKLLYANYGIDPLQHSSKHLGDIRVPNQLVFLAWEPPEMEWQNMNVDGPRRMASGRIRAGKVI</sequence>
<reference evidence="1 2" key="1">
    <citation type="submission" date="2019-09" db="EMBL/GenBank/DDBJ databases">
        <authorList>
            <person name="Ou C."/>
        </authorList>
    </citation>
    <scope>NUCLEOTIDE SEQUENCE [LARGE SCALE GENOMIC DNA]</scope>
    <source>
        <strain evidence="1">S2</strain>
        <tissue evidence="1">Leaf</tissue>
    </source>
</reference>
<reference evidence="2" key="2">
    <citation type="submission" date="2019-10" db="EMBL/GenBank/DDBJ databases">
        <title>A de novo genome assembly of a pear dwarfing rootstock.</title>
        <authorList>
            <person name="Wang F."/>
            <person name="Wang J."/>
            <person name="Li S."/>
            <person name="Zhang Y."/>
            <person name="Fang M."/>
            <person name="Ma L."/>
            <person name="Zhao Y."/>
            <person name="Jiang S."/>
        </authorList>
    </citation>
    <scope>NUCLEOTIDE SEQUENCE [LARGE SCALE GENOMIC DNA]</scope>
</reference>
<protein>
    <submittedName>
        <fullName evidence="1">Uncharacterized protein</fullName>
    </submittedName>
</protein>
<accession>A0A5N5FEC8</accession>
<evidence type="ECO:0000313" key="1">
    <source>
        <dbReference type="EMBL" id="KAB2601456.1"/>
    </source>
</evidence>